<sequence>MAVQQDQRIRFTIILFWSGKLSVDDGQENKSRAASDVAKLLDNNKLSTKEKPDSVSSESKIKDTHEIDNFSTEKKKKKRKRKRKQVDDLRFVAELGAVGPKRKERKKKLLEERKKKHKKAKQEDDFNFLGREEKGCSSSTKIGQCSQDMFACAFEQHREKGVATPLSVALAVYGGYDFTLRDVFFW</sequence>
<evidence type="ECO:0000313" key="2">
    <source>
        <dbReference type="EMBL" id="KAF5769305.1"/>
    </source>
</evidence>
<dbReference type="AlphaFoldDB" id="A0A9K3E8U7"/>
<evidence type="ECO:0000256" key="1">
    <source>
        <dbReference type="SAM" id="MobiDB-lite"/>
    </source>
</evidence>
<dbReference type="EMBL" id="MNCJ02000329">
    <property type="protein sequence ID" value="KAF5769305.1"/>
    <property type="molecule type" value="Genomic_DNA"/>
</dbReference>
<dbReference type="Gramene" id="mRNA:HanXRQr2_Chr14g0646681">
    <property type="protein sequence ID" value="mRNA:HanXRQr2_Chr14g0646681"/>
    <property type="gene ID" value="HanXRQr2_Chr14g0646681"/>
</dbReference>
<dbReference type="PANTHER" id="PTHR37218">
    <property type="entry name" value="COILED-COIL PROTEIN"/>
    <property type="match status" value="1"/>
</dbReference>
<reference evidence="2" key="2">
    <citation type="submission" date="2020-06" db="EMBL/GenBank/DDBJ databases">
        <title>Helianthus annuus Genome sequencing and assembly Release 2.</title>
        <authorList>
            <person name="Gouzy J."/>
            <person name="Langlade N."/>
            <person name="Munos S."/>
        </authorList>
    </citation>
    <scope>NUCLEOTIDE SEQUENCE</scope>
    <source>
        <tissue evidence="2">Leaves</tissue>
    </source>
</reference>
<keyword evidence="3" id="KW-1185">Reference proteome</keyword>
<organism evidence="2 3">
    <name type="scientific">Helianthus annuus</name>
    <name type="common">Common sunflower</name>
    <dbReference type="NCBI Taxonomy" id="4232"/>
    <lineage>
        <taxon>Eukaryota</taxon>
        <taxon>Viridiplantae</taxon>
        <taxon>Streptophyta</taxon>
        <taxon>Embryophyta</taxon>
        <taxon>Tracheophyta</taxon>
        <taxon>Spermatophyta</taxon>
        <taxon>Magnoliopsida</taxon>
        <taxon>eudicotyledons</taxon>
        <taxon>Gunneridae</taxon>
        <taxon>Pentapetalae</taxon>
        <taxon>asterids</taxon>
        <taxon>campanulids</taxon>
        <taxon>Asterales</taxon>
        <taxon>Asteraceae</taxon>
        <taxon>Asteroideae</taxon>
        <taxon>Heliantheae alliance</taxon>
        <taxon>Heliantheae</taxon>
        <taxon>Helianthus</taxon>
    </lineage>
</organism>
<reference evidence="2" key="1">
    <citation type="journal article" date="2017" name="Nature">
        <title>The sunflower genome provides insights into oil metabolism, flowering and Asterid evolution.</title>
        <authorList>
            <person name="Badouin H."/>
            <person name="Gouzy J."/>
            <person name="Grassa C.J."/>
            <person name="Murat F."/>
            <person name="Staton S.E."/>
            <person name="Cottret L."/>
            <person name="Lelandais-Briere C."/>
            <person name="Owens G.L."/>
            <person name="Carrere S."/>
            <person name="Mayjonade B."/>
            <person name="Legrand L."/>
            <person name="Gill N."/>
            <person name="Kane N.C."/>
            <person name="Bowers J.E."/>
            <person name="Hubner S."/>
            <person name="Bellec A."/>
            <person name="Berard A."/>
            <person name="Berges H."/>
            <person name="Blanchet N."/>
            <person name="Boniface M.C."/>
            <person name="Brunel D."/>
            <person name="Catrice O."/>
            <person name="Chaidir N."/>
            <person name="Claudel C."/>
            <person name="Donnadieu C."/>
            <person name="Faraut T."/>
            <person name="Fievet G."/>
            <person name="Helmstetter N."/>
            <person name="King M."/>
            <person name="Knapp S.J."/>
            <person name="Lai Z."/>
            <person name="Le Paslier M.C."/>
            <person name="Lippi Y."/>
            <person name="Lorenzon L."/>
            <person name="Mandel J.R."/>
            <person name="Marage G."/>
            <person name="Marchand G."/>
            <person name="Marquand E."/>
            <person name="Bret-Mestries E."/>
            <person name="Morien E."/>
            <person name="Nambeesan S."/>
            <person name="Nguyen T."/>
            <person name="Pegot-Espagnet P."/>
            <person name="Pouilly N."/>
            <person name="Raftis F."/>
            <person name="Sallet E."/>
            <person name="Schiex T."/>
            <person name="Thomas J."/>
            <person name="Vandecasteele C."/>
            <person name="Vares D."/>
            <person name="Vear F."/>
            <person name="Vautrin S."/>
            <person name="Crespi M."/>
            <person name="Mangin B."/>
            <person name="Burke J.M."/>
            <person name="Salse J."/>
            <person name="Munos S."/>
            <person name="Vincourt P."/>
            <person name="Rieseberg L.H."/>
            <person name="Langlade N.B."/>
        </authorList>
    </citation>
    <scope>NUCLEOTIDE SEQUENCE</scope>
    <source>
        <tissue evidence="2">Leaves</tissue>
    </source>
</reference>
<dbReference type="PANTHER" id="PTHR37218:SF2">
    <property type="entry name" value="COILED-COIL PROTEIN"/>
    <property type="match status" value="1"/>
</dbReference>
<feature type="compositionally biased region" description="Basic and acidic residues" evidence="1">
    <location>
        <begin position="47"/>
        <end position="73"/>
    </location>
</feature>
<feature type="region of interest" description="Disordered" evidence="1">
    <location>
        <begin position="100"/>
        <end position="123"/>
    </location>
</feature>
<gene>
    <name evidence="2" type="ORF">HanXRQr2_Chr14g0646681</name>
</gene>
<feature type="region of interest" description="Disordered" evidence="1">
    <location>
        <begin position="42"/>
        <end position="85"/>
    </location>
</feature>
<comment type="caution">
    <text evidence="2">The sequence shown here is derived from an EMBL/GenBank/DDBJ whole genome shotgun (WGS) entry which is preliminary data.</text>
</comment>
<feature type="compositionally biased region" description="Basic residues" evidence="1">
    <location>
        <begin position="74"/>
        <end position="84"/>
    </location>
</feature>
<evidence type="ECO:0000313" key="3">
    <source>
        <dbReference type="Proteomes" id="UP000215914"/>
    </source>
</evidence>
<protein>
    <submittedName>
        <fullName evidence="2">Uncharacterized protein</fullName>
    </submittedName>
</protein>
<proteinExistence type="predicted"/>
<feature type="compositionally biased region" description="Basic residues" evidence="1">
    <location>
        <begin position="100"/>
        <end position="120"/>
    </location>
</feature>
<name>A0A9K3E8U7_HELAN</name>
<accession>A0A9K3E8U7</accession>
<dbReference type="Proteomes" id="UP000215914">
    <property type="component" value="Unassembled WGS sequence"/>
</dbReference>